<organism evidence="9 10">
    <name type="scientific">Sellimonas caecigallum</name>
    <dbReference type="NCBI Taxonomy" id="2592333"/>
    <lineage>
        <taxon>Bacteria</taxon>
        <taxon>Bacillati</taxon>
        <taxon>Bacillota</taxon>
        <taxon>Clostridia</taxon>
        <taxon>Lachnospirales</taxon>
        <taxon>Lachnospiraceae</taxon>
        <taxon>Sellimonas</taxon>
    </lineage>
</organism>
<dbReference type="Gene3D" id="3.90.1680.10">
    <property type="entry name" value="SOS response associated peptidase-like"/>
    <property type="match status" value="1"/>
</dbReference>
<evidence type="ECO:0000256" key="7">
    <source>
        <dbReference type="ARBA" id="ARBA00023239"/>
    </source>
</evidence>
<keyword evidence="5" id="KW-0190">Covalent protein-DNA linkage</keyword>
<evidence type="ECO:0000256" key="5">
    <source>
        <dbReference type="ARBA" id="ARBA00023124"/>
    </source>
</evidence>
<dbReference type="EC" id="3.4.-.-" evidence="8"/>
<dbReference type="InterPro" id="IPR003738">
    <property type="entry name" value="SRAP"/>
</dbReference>
<dbReference type="EMBL" id="VIRV01000018">
    <property type="protein sequence ID" value="MBY0759556.1"/>
    <property type="molecule type" value="Genomic_DNA"/>
</dbReference>
<name>A0ABS7L902_9FIRM</name>
<keyword evidence="2 8" id="KW-0645">Protease</keyword>
<evidence type="ECO:0000256" key="1">
    <source>
        <dbReference type="ARBA" id="ARBA00008136"/>
    </source>
</evidence>
<evidence type="ECO:0000256" key="6">
    <source>
        <dbReference type="ARBA" id="ARBA00023125"/>
    </source>
</evidence>
<evidence type="ECO:0000256" key="3">
    <source>
        <dbReference type="ARBA" id="ARBA00022763"/>
    </source>
</evidence>
<evidence type="ECO:0000313" key="10">
    <source>
        <dbReference type="Proteomes" id="UP000779049"/>
    </source>
</evidence>
<proteinExistence type="inferred from homology"/>
<evidence type="ECO:0000256" key="2">
    <source>
        <dbReference type="ARBA" id="ARBA00022670"/>
    </source>
</evidence>
<accession>A0ABS7L902</accession>
<dbReference type="SUPFAM" id="SSF143081">
    <property type="entry name" value="BB1717-like"/>
    <property type="match status" value="1"/>
</dbReference>
<sequence>MCSIFYIDNTILQDMIKMAVPGRERDLERVCFARDIRPTEWAPVLTWSENGIRLSSQRWGYPGIRNTGVIINARAESVRDKKIFENGIRYHRAVIPASHFYEWNTNKEKSTFRRSDGKVLYMAGFFDMLENEERFVILTTQANKSMQNVHDRMPLILEKDQIELWLRNGNAIDEILRQIPAELKRHAEYEQMMLFPV</sequence>
<comment type="caution">
    <text evidence="9">The sequence shown here is derived from an EMBL/GenBank/DDBJ whole genome shotgun (WGS) entry which is preliminary data.</text>
</comment>
<dbReference type="Pfam" id="PF02586">
    <property type="entry name" value="SRAP"/>
    <property type="match status" value="1"/>
</dbReference>
<dbReference type="Proteomes" id="UP000779049">
    <property type="component" value="Unassembled WGS sequence"/>
</dbReference>
<keyword evidence="3" id="KW-0227">DNA damage</keyword>
<keyword evidence="7" id="KW-0456">Lyase</keyword>
<evidence type="ECO:0000256" key="4">
    <source>
        <dbReference type="ARBA" id="ARBA00022801"/>
    </source>
</evidence>
<keyword evidence="6" id="KW-0238">DNA-binding</keyword>
<dbReference type="InterPro" id="IPR036590">
    <property type="entry name" value="SRAP-like"/>
</dbReference>
<reference evidence="9 10" key="1">
    <citation type="journal article" date="2020" name="New Microbes New Infect">
        <title>Sellimonas caecigallum sp. nov., description and genome sequence of a new member of the Sellimonas genus isolated from the cecum of feral chicken.</title>
        <authorList>
            <person name="Wongkuna S."/>
            <person name="Ghimire S."/>
            <person name="Antony L."/>
            <person name="Chankhamhaengdecha S."/>
            <person name="Janvilisri T."/>
            <person name="Scaria J."/>
        </authorList>
    </citation>
    <scope>NUCLEOTIDE SEQUENCE [LARGE SCALE GENOMIC DNA]</scope>
    <source>
        <strain evidence="9 10">SW451</strain>
    </source>
</reference>
<comment type="similarity">
    <text evidence="1 8">Belongs to the SOS response-associated peptidase family.</text>
</comment>
<evidence type="ECO:0000313" key="9">
    <source>
        <dbReference type="EMBL" id="MBY0759556.1"/>
    </source>
</evidence>
<dbReference type="PANTHER" id="PTHR13604">
    <property type="entry name" value="DC12-RELATED"/>
    <property type="match status" value="1"/>
</dbReference>
<keyword evidence="4 8" id="KW-0378">Hydrolase</keyword>
<dbReference type="PANTHER" id="PTHR13604:SF0">
    <property type="entry name" value="ABASIC SITE PROCESSING PROTEIN HMCES"/>
    <property type="match status" value="1"/>
</dbReference>
<protein>
    <recommendedName>
        <fullName evidence="8">Abasic site processing protein</fullName>
        <ecNumber evidence="8">3.4.-.-</ecNumber>
    </recommendedName>
</protein>
<evidence type="ECO:0000256" key="8">
    <source>
        <dbReference type="RuleBase" id="RU364100"/>
    </source>
</evidence>
<gene>
    <name evidence="9" type="ORF">FLB61_10750</name>
</gene>
<dbReference type="RefSeq" id="WP_087201240.1">
    <property type="nucleotide sequence ID" value="NZ_CP173660.1"/>
</dbReference>
<keyword evidence="10" id="KW-1185">Reference proteome</keyword>